<dbReference type="OrthoDB" id="6690226at2759"/>
<name>A0A8B8FBV3_9HEMI</name>
<dbReference type="GeneID" id="112681808"/>
<dbReference type="RefSeq" id="XP_025407907.1">
    <property type="nucleotide sequence ID" value="XM_025552122.1"/>
</dbReference>
<dbReference type="Proteomes" id="UP000694846">
    <property type="component" value="Unplaced"/>
</dbReference>
<dbReference type="SUPFAM" id="SSF53098">
    <property type="entry name" value="Ribonuclease H-like"/>
    <property type="match status" value="1"/>
</dbReference>
<organism evidence="2 3">
    <name type="scientific">Sipha flava</name>
    <name type="common">yellow sugarcane aphid</name>
    <dbReference type="NCBI Taxonomy" id="143950"/>
    <lineage>
        <taxon>Eukaryota</taxon>
        <taxon>Metazoa</taxon>
        <taxon>Ecdysozoa</taxon>
        <taxon>Arthropoda</taxon>
        <taxon>Hexapoda</taxon>
        <taxon>Insecta</taxon>
        <taxon>Pterygota</taxon>
        <taxon>Neoptera</taxon>
        <taxon>Paraneoptera</taxon>
        <taxon>Hemiptera</taxon>
        <taxon>Sternorrhyncha</taxon>
        <taxon>Aphidomorpha</taxon>
        <taxon>Aphidoidea</taxon>
        <taxon>Aphididae</taxon>
        <taxon>Sipha</taxon>
    </lineage>
</organism>
<accession>A0A8B8FBV3</accession>
<gene>
    <name evidence="3" type="primary">LOC112681808</name>
</gene>
<dbReference type="AlphaFoldDB" id="A0A8B8FBV3"/>
<proteinExistence type="predicted"/>
<dbReference type="PANTHER" id="PTHR45913:SF22">
    <property type="entry name" value="SCAN BOX DOMAIN-CONTAINING PROTEIN"/>
    <property type="match status" value="1"/>
</dbReference>
<dbReference type="PANTHER" id="PTHR45913">
    <property type="entry name" value="EPM2A-INTERACTING PROTEIN 1"/>
    <property type="match status" value="1"/>
</dbReference>
<dbReference type="InterPro" id="IPR012337">
    <property type="entry name" value="RNaseH-like_sf"/>
</dbReference>
<protein>
    <submittedName>
        <fullName evidence="3">Protein FAM200A-like</fullName>
    </submittedName>
</protein>
<feature type="domain" description="HAT C-terminal dimerisation" evidence="1">
    <location>
        <begin position="73"/>
        <end position="121"/>
    </location>
</feature>
<dbReference type="Pfam" id="PF05699">
    <property type="entry name" value="Dimer_Tnp_hAT"/>
    <property type="match status" value="1"/>
</dbReference>
<evidence type="ECO:0000259" key="1">
    <source>
        <dbReference type="Pfam" id="PF05699"/>
    </source>
</evidence>
<dbReference type="InterPro" id="IPR008906">
    <property type="entry name" value="HATC_C_dom"/>
</dbReference>
<keyword evidence="2" id="KW-1185">Reference proteome</keyword>
<evidence type="ECO:0000313" key="3">
    <source>
        <dbReference type="RefSeq" id="XP_025407907.1"/>
    </source>
</evidence>
<dbReference type="GO" id="GO:0046983">
    <property type="term" value="F:protein dimerization activity"/>
    <property type="evidence" value="ECO:0007669"/>
    <property type="project" value="InterPro"/>
</dbReference>
<reference evidence="3" key="1">
    <citation type="submission" date="2025-08" db="UniProtKB">
        <authorList>
            <consortium name="RefSeq"/>
        </authorList>
    </citation>
    <scope>IDENTIFICATION</scope>
    <source>
        <tissue evidence="3">Whole body</tissue>
    </source>
</reference>
<sequence length="152" mass="17670">MHMSGDKRLGPMLALERFPPKVDLKILAYQWLLFGTGFLVEMGGLREKHLQEELIGISTNDELKIQLRNGYQQFWLQKPVTFLALWRIARKILIDFSSSYCVEKGFSTVVNLLTKKRNRLEITDKEDLRLNLTNLEPTIENLLSNHLAYPSH</sequence>
<evidence type="ECO:0000313" key="2">
    <source>
        <dbReference type="Proteomes" id="UP000694846"/>
    </source>
</evidence>